<dbReference type="InterPro" id="IPR004099">
    <property type="entry name" value="Pyr_nucl-diS_OxRdtase_dimer"/>
</dbReference>
<evidence type="ECO:0000256" key="5">
    <source>
        <dbReference type="ARBA" id="ARBA00022741"/>
    </source>
</evidence>
<protein>
    <recommendedName>
        <fullName evidence="14">Thiamin pyrophosphokinase thiamin-binding domain-containing protein</fullName>
    </recommendedName>
</protein>
<sequence>MRLVKPFEILKNANIVAIWLNGEISAERDFWLKIWNDAKYRLACDGAANRIGKRNDVLKKPDYLCGDFDSVTKAEKEKYFRLVHLPDQDKTDLQKTIEFSNENKKDWNFDEIILLGGLNGRFDHTMSTLSTLVKFKNQNIIAIDGDNLVFCIAEGESEIEIEVGKTTRICGIMPILQRETIVTTNGLRWNLDKTPLEFGTLISSSNELTSNKMILRIFRRSFSQKIQQHQLQHEYDLIVIGGGSGGLSCSKAASDLGARVALIDAVQPTPDGKSWGIGGTCANVGCIPKKLMHHAAIVGRELKHAEKYGWKSSGNSQHNWSTLVEVVNDRIKANNWVYRVQLNEKGIKYYNAFGTIIDRNTVSTQGVDKKKTSNILKAKNIVISTGLRPIYPKIEGAELGITSDDLFSLEKSPGKTLVVGGGYVALECAGLLADLGHDVDLLIRSEPLKNFDKDCVDKVVSNLESHGVNIKWRDEVVKVEKSGENLEKKRVHFKNSDDPIQYDTVIWAMGRKPNISKIGLENVKVSQSAKNGRILADEFDRTSQDGIYAIGDIVFNRNELTPLAIQSGKLLAKRLFDGSKEIVEYEKVATTVFTPLELSTIGLTEHDALRLYGEHDIEIYHSYFTPFEHVISQDSDSKYCYVKLICMRNEPQNILGLHFVGPNAAEIMQGFAVAFRRGITFSDIKSTIAIHPCSAEEFLKLQITKRSGLDPRVAGCCG</sequence>
<comment type="caution">
    <text evidence="15">The sequence shown here is derived from an EMBL/GenBank/DDBJ whole genome shotgun (WGS) entry which is preliminary data.</text>
</comment>
<evidence type="ECO:0000256" key="10">
    <source>
        <dbReference type="ARBA" id="ARBA00023002"/>
    </source>
</evidence>
<dbReference type="CDD" id="cd07995">
    <property type="entry name" value="TPK"/>
    <property type="match status" value="1"/>
</dbReference>
<dbReference type="GO" id="GO:0009229">
    <property type="term" value="P:thiamine diphosphate biosynthetic process"/>
    <property type="evidence" value="ECO:0007669"/>
    <property type="project" value="InterPro"/>
</dbReference>
<organism evidence="15 16">
    <name type="scientific">Caenorhabditis angaria</name>
    <dbReference type="NCBI Taxonomy" id="860376"/>
    <lineage>
        <taxon>Eukaryota</taxon>
        <taxon>Metazoa</taxon>
        <taxon>Ecdysozoa</taxon>
        <taxon>Nematoda</taxon>
        <taxon>Chromadorea</taxon>
        <taxon>Rhabditida</taxon>
        <taxon>Rhabditina</taxon>
        <taxon>Rhabditomorpha</taxon>
        <taxon>Rhabditoidea</taxon>
        <taxon>Rhabditidae</taxon>
        <taxon>Peloderinae</taxon>
        <taxon>Caenorhabditis</taxon>
    </lineage>
</organism>
<feature type="domain" description="Thiamin pyrophosphokinase thiamin-binding" evidence="14">
    <location>
        <begin position="155"/>
        <end position="215"/>
    </location>
</feature>
<evidence type="ECO:0000256" key="1">
    <source>
        <dbReference type="ARBA" id="ARBA00001974"/>
    </source>
</evidence>
<keyword evidence="4" id="KW-0808">Transferase</keyword>
<dbReference type="SUPFAM" id="SSF63862">
    <property type="entry name" value="Thiamin pyrophosphokinase, substrate-binding domain"/>
    <property type="match status" value="1"/>
</dbReference>
<keyword evidence="3 13" id="KW-0285">Flavoprotein</keyword>
<dbReference type="GO" id="GO:0005739">
    <property type="term" value="C:mitochondrion"/>
    <property type="evidence" value="ECO:0007669"/>
    <property type="project" value="TreeGrafter"/>
</dbReference>
<dbReference type="InterPro" id="IPR007373">
    <property type="entry name" value="Thiamin_PyroPKinase_B1-bd"/>
</dbReference>
<dbReference type="GO" id="GO:0004788">
    <property type="term" value="F:thiamine diphosphokinase activity"/>
    <property type="evidence" value="ECO:0007669"/>
    <property type="project" value="InterPro"/>
</dbReference>
<dbReference type="PRINTS" id="PR00368">
    <property type="entry name" value="FADPNR"/>
</dbReference>
<dbReference type="PANTHER" id="PTHR42737">
    <property type="entry name" value="GLUTATHIONE REDUCTASE"/>
    <property type="match status" value="1"/>
</dbReference>
<dbReference type="Pfam" id="PF04265">
    <property type="entry name" value="TPK_B1_binding"/>
    <property type="match status" value="1"/>
</dbReference>
<dbReference type="GO" id="GO:0005829">
    <property type="term" value="C:cytosol"/>
    <property type="evidence" value="ECO:0007669"/>
    <property type="project" value="TreeGrafter"/>
</dbReference>
<dbReference type="GO" id="GO:0006749">
    <property type="term" value="P:glutathione metabolic process"/>
    <property type="evidence" value="ECO:0007669"/>
    <property type="project" value="TreeGrafter"/>
</dbReference>
<dbReference type="GO" id="GO:0004791">
    <property type="term" value="F:thioredoxin-disulfide reductase (NADPH) activity"/>
    <property type="evidence" value="ECO:0007669"/>
    <property type="project" value="InterPro"/>
</dbReference>
<dbReference type="GO" id="GO:0030975">
    <property type="term" value="F:thiamine binding"/>
    <property type="evidence" value="ECO:0007669"/>
    <property type="project" value="InterPro"/>
</dbReference>
<dbReference type="SUPFAM" id="SSF51905">
    <property type="entry name" value="FAD/NAD(P)-binding domain"/>
    <property type="match status" value="1"/>
</dbReference>
<dbReference type="InterPro" id="IPR036371">
    <property type="entry name" value="TPK_B1-bd_sf"/>
</dbReference>
<dbReference type="GO" id="GO:0005524">
    <property type="term" value="F:ATP binding"/>
    <property type="evidence" value="ECO:0007669"/>
    <property type="project" value="UniProtKB-KW"/>
</dbReference>
<dbReference type="InterPro" id="IPR012999">
    <property type="entry name" value="Pyr_OxRdtase_I_AS"/>
</dbReference>
<evidence type="ECO:0000313" key="16">
    <source>
        <dbReference type="Proteomes" id="UP001152747"/>
    </source>
</evidence>
<keyword evidence="9" id="KW-0521">NADP</keyword>
<gene>
    <name evidence="15" type="ORF">CAMP_LOCUS8860</name>
</gene>
<dbReference type="Pfam" id="PF07992">
    <property type="entry name" value="Pyr_redox_2"/>
    <property type="match status" value="1"/>
</dbReference>
<dbReference type="PROSITE" id="PS00076">
    <property type="entry name" value="PYRIDINE_REDOX_1"/>
    <property type="match status" value="1"/>
</dbReference>
<dbReference type="GO" id="GO:0004362">
    <property type="term" value="F:glutathione-disulfide reductase (NADPH) activity"/>
    <property type="evidence" value="ECO:0007669"/>
    <property type="project" value="TreeGrafter"/>
</dbReference>
<evidence type="ECO:0000256" key="13">
    <source>
        <dbReference type="RuleBase" id="RU003691"/>
    </source>
</evidence>
<dbReference type="InterPro" id="IPR046952">
    <property type="entry name" value="GSHR/TRXR-like"/>
</dbReference>
<keyword evidence="10 13" id="KW-0560">Oxidoreductase</keyword>
<dbReference type="GO" id="GO:0016301">
    <property type="term" value="F:kinase activity"/>
    <property type="evidence" value="ECO:0007669"/>
    <property type="project" value="UniProtKB-KW"/>
</dbReference>
<evidence type="ECO:0000259" key="14">
    <source>
        <dbReference type="SMART" id="SM00983"/>
    </source>
</evidence>
<evidence type="ECO:0000256" key="2">
    <source>
        <dbReference type="ARBA" id="ARBA00007532"/>
    </source>
</evidence>
<dbReference type="GO" id="GO:0006772">
    <property type="term" value="P:thiamine metabolic process"/>
    <property type="evidence" value="ECO:0007669"/>
    <property type="project" value="InterPro"/>
</dbReference>
<evidence type="ECO:0000256" key="4">
    <source>
        <dbReference type="ARBA" id="ARBA00022679"/>
    </source>
</evidence>
<dbReference type="InterPro" id="IPR006338">
    <property type="entry name" value="Thioredoxin/glutathione_Rdtase"/>
</dbReference>
<dbReference type="InterPro" id="IPR006282">
    <property type="entry name" value="Thi_PPkinase"/>
</dbReference>
<keyword evidence="7 13" id="KW-0274">FAD</keyword>
<dbReference type="InterPro" id="IPR036759">
    <property type="entry name" value="TPK_catalytic_sf"/>
</dbReference>
<dbReference type="GO" id="GO:0034599">
    <property type="term" value="P:cellular response to oxidative stress"/>
    <property type="evidence" value="ECO:0007669"/>
    <property type="project" value="TreeGrafter"/>
</dbReference>
<keyword evidence="5" id="KW-0547">Nucleotide-binding</keyword>
<dbReference type="FunFam" id="3.30.390.30:FF:000004">
    <property type="entry name" value="Thioredoxin reductase 1, cytoplasmic"/>
    <property type="match status" value="1"/>
</dbReference>
<dbReference type="FunFam" id="3.50.50.60:FF:000012">
    <property type="entry name" value="Thioredoxin reductase 1, cytoplasmic"/>
    <property type="match status" value="1"/>
</dbReference>
<keyword evidence="12 13" id="KW-0676">Redox-active center</keyword>
<dbReference type="AlphaFoldDB" id="A0A9P1IJW1"/>
<name>A0A9P1IJW1_9PELO</name>
<dbReference type="GO" id="GO:0045454">
    <property type="term" value="P:cell redox homeostasis"/>
    <property type="evidence" value="ECO:0007669"/>
    <property type="project" value="InterPro"/>
</dbReference>
<accession>A0A9P1IJW1</accession>
<dbReference type="PRINTS" id="PR00411">
    <property type="entry name" value="PNDRDTASEI"/>
</dbReference>
<dbReference type="Proteomes" id="UP001152747">
    <property type="component" value="Unassembled WGS sequence"/>
</dbReference>
<keyword evidence="11" id="KW-1015">Disulfide bond</keyword>
<dbReference type="GO" id="GO:0050660">
    <property type="term" value="F:flavin adenine dinucleotide binding"/>
    <property type="evidence" value="ECO:0007669"/>
    <property type="project" value="InterPro"/>
</dbReference>
<dbReference type="Pfam" id="PF02852">
    <property type="entry name" value="Pyr_redox_dim"/>
    <property type="match status" value="1"/>
</dbReference>
<dbReference type="InterPro" id="IPR007371">
    <property type="entry name" value="TPK_catalytic"/>
</dbReference>
<evidence type="ECO:0000256" key="12">
    <source>
        <dbReference type="ARBA" id="ARBA00023284"/>
    </source>
</evidence>
<keyword evidence="8" id="KW-0067">ATP-binding</keyword>
<dbReference type="OrthoDB" id="5956163at2759"/>
<dbReference type="Gene3D" id="3.50.50.60">
    <property type="entry name" value="FAD/NAD(P)-binding domain"/>
    <property type="match status" value="2"/>
</dbReference>
<keyword evidence="16" id="KW-1185">Reference proteome</keyword>
<comment type="similarity">
    <text evidence="2 13">Belongs to the class-I pyridine nucleotide-disulfide oxidoreductase family.</text>
</comment>
<dbReference type="SUPFAM" id="SSF55424">
    <property type="entry name" value="FAD/NAD-linked reductases, dimerisation (C-terminal) domain"/>
    <property type="match status" value="1"/>
</dbReference>
<proteinExistence type="inferred from homology"/>
<dbReference type="EMBL" id="CANHGI010000003">
    <property type="protein sequence ID" value="CAI5446223.1"/>
    <property type="molecule type" value="Genomic_DNA"/>
</dbReference>
<dbReference type="PANTHER" id="PTHR42737:SF7">
    <property type="entry name" value="THIOREDOXIN-DISULFIDE REDUCTASE"/>
    <property type="match status" value="1"/>
</dbReference>
<dbReference type="Pfam" id="PF04263">
    <property type="entry name" value="TPK_catalytic"/>
    <property type="match status" value="1"/>
</dbReference>
<dbReference type="SMART" id="SM00983">
    <property type="entry name" value="TPK_B1_binding"/>
    <property type="match status" value="1"/>
</dbReference>
<dbReference type="Gene3D" id="3.40.50.10240">
    <property type="entry name" value="Thiamin pyrophosphokinase, catalytic domain"/>
    <property type="match status" value="1"/>
</dbReference>
<evidence type="ECO:0000256" key="8">
    <source>
        <dbReference type="ARBA" id="ARBA00022840"/>
    </source>
</evidence>
<evidence type="ECO:0000313" key="15">
    <source>
        <dbReference type="EMBL" id="CAI5446223.1"/>
    </source>
</evidence>
<keyword evidence="6" id="KW-0418">Kinase</keyword>
<comment type="cofactor">
    <cofactor evidence="1">
        <name>FAD</name>
        <dbReference type="ChEBI" id="CHEBI:57692"/>
    </cofactor>
</comment>
<dbReference type="NCBIfam" id="TIGR01438">
    <property type="entry name" value="TGR"/>
    <property type="match status" value="1"/>
</dbReference>
<dbReference type="SUPFAM" id="SSF63999">
    <property type="entry name" value="Thiamin pyrophosphokinase, catalytic domain"/>
    <property type="match status" value="1"/>
</dbReference>
<dbReference type="InterPro" id="IPR036188">
    <property type="entry name" value="FAD/NAD-bd_sf"/>
</dbReference>
<evidence type="ECO:0000256" key="6">
    <source>
        <dbReference type="ARBA" id="ARBA00022777"/>
    </source>
</evidence>
<evidence type="ECO:0000256" key="7">
    <source>
        <dbReference type="ARBA" id="ARBA00022827"/>
    </source>
</evidence>
<dbReference type="InterPro" id="IPR023753">
    <property type="entry name" value="FAD/NAD-binding_dom"/>
</dbReference>
<dbReference type="Gene3D" id="3.30.390.30">
    <property type="match status" value="1"/>
</dbReference>
<reference evidence="15" key="1">
    <citation type="submission" date="2022-11" db="EMBL/GenBank/DDBJ databases">
        <authorList>
            <person name="Kikuchi T."/>
        </authorList>
    </citation>
    <scope>NUCLEOTIDE SEQUENCE</scope>
    <source>
        <strain evidence="15">PS1010</strain>
    </source>
</reference>
<dbReference type="InterPro" id="IPR016156">
    <property type="entry name" value="FAD/NAD-linked_Rdtase_dimer_sf"/>
</dbReference>
<evidence type="ECO:0000256" key="9">
    <source>
        <dbReference type="ARBA" id="ARBA00022857"/>
    </source>
</evidence>
<evidence type="ECO:0000256" key="11">
    <source>
        <dbReference type="ARBA" id="ARBA00023157"/>
    </source>
</evidence>
<dbReference type="NCBIfam" id="TIGR01378">
    <property type="entry name" value="thi_PPkinase"/>
    <property type="match status" value="1"/>
</dbReference>
<evidence type="ECO:0000256" key="3">
    <source>
        <dbReference type="ARBA" id="ARBA00022630"/>
    </source>
</evidence>